<comment type="caution">
    <text evidence="1">The sequence shown here is derived from an EMBL/GenBank/DDBJ whole genome shotgun (WGS) entry which is preliminary data.</text>
</comment>
<reference evidence="1" key="1">
    <citation type="submission" date="2022-06" db="EMBL/GenBank/DDBJ databases">
        <title>Uncovering the hologenomic basis of an extraordinary plant invasion.</title>
        <authorList>
            <person name="Bieker V.C."/>
            <person name="Martin M.D."/>
            <person name="Gilbert T."/>
            <person name="Hodgins K."/>
            <person name="Battlay P."/>
            <person name="Petersen B."/>
            <person name="Wilson J."/>
        </authorList>
    </citation>
    <scope>NUCLEOTIDE SEQUENCE</scope>
    <source>
        <strain evidence="1">AA19_3_7</strain>
        <tissue evidence="1">Leaf</tissue>
    </source>
</reference>
<dbReference type="EMBL" id="JAMZMK010011006">
    <property type="protein sequence ID" value="KAI7729401.1"/>
    <property type="molecule type" value="Genomic_DNA"/>
</dbReference>
<accession>A0AAD5G6J3</accession>
<evidence type="ECO:0000313" key="2">
    <source>
        <dbReference type="Proteomes" id="UP001206925"/>
    </source>
</evidence>
<sequence>MEIVERLKKQMLPTSSKGRMPSHTNPIFPHYFRPIIKDVEVRILYKHVSGHWLGNNDKILMLL</sequence>
<evidence type="ECO:0000313" key="1">
    <source>
        <dbReference type="EMBL" id="KAI7729401.1"/>
    </source>
</evidence>
<dbReference type="AlphaFoldDB" id="A0AAD5G6J3"/>
<name>A0AAD5G6J3_AMBAR</name>
<protein>
    <submittedName>
        <fullName evidence="1">Uncharacterized protein</fullName>
    </submittedName>
</protein>
<gene>
    <name evidence="1" type="ORF">M8C21_010239</name>
</gene>
<dbReference type="Proteomes" id="UP001206925">
    <property type="component" value="Unassembled WGS sequence"/>
</dbReference>
<proteinExistence type="predicted"/>
<organism evidence="1 2">
    <name type="scientific">Ambrosia artemisiifolia</name>
    <name type="common">Common ragweed</name>
    <dbReference type="NCBI Taxonomy" id="4212"/>
    <lineage>
        <taxon>Eukaryota</taxon>
        <taxon>Viridiplantae</taxon>
        <taxon>Streptophyta</taxon>
        <taxon>Embryophyta</taxon>
        <taxon>Tracheophyta</taxon>
        <taxon>Spermatophyta</taxon>
        <taxon>Magnoliopsida</taxon>
        <taxon>eudicotyledons</taxon>
        <taxon>Gunneridae</taxon>
        <taxon>Pentapetalae</taxon>
        <taxon>asterids</taxon>
        <taxon>campanulids</taxon>
        <taxon>Asterales</taxon>
        <taxon>Asteraceae</taxon>
        <taxon>Asteroideae</taxon>
        <taxon>Heliantheae alliance</taxon>
        <taxon>Heliantheae</taxon>
        <taxon>Ambrosia</taxon>
    </lineage>
</organism>
<keyword evidence="2" id="KW-1185">Reference proteome</keyword>